<evidence type="ECO:0000313" key="2">
    <source>
        <dbReference type="EMBL" id="KAK4464605.1"/>
    </source>
</evidence>
<protein>
    <recommendedName>
        <fullName evidence="4">Secreted protein</fullName>
    </recommendedName>
</protein>
<evidence type="ECO:0000313" key="3">
    <source>
        <dbReference type="Proteomes" id="UP001321749"/>
    </source>
</evidence>
<reference evidence="2" key="2">
    <citation type="submission" date="2023-06" db="EMBL/GenBank/DDBJ databases">
        <authorList>
            <consortium name="Lawrence Berkeley National Laboratory"/>
            <person name="Mondo S.J."/>
            <person name="Hensen N."/>
            <person name="Bonometti L."/>
            <person name="Westerberg I."/>
            <person name="Brannstrom I.O."/>
            <person name="Guillou S."/>
            <person name="Cros-Aarteil S."/>
            <person name="Calhoun S."/>
            <person name="Haridas S."/>
            <person name="Kuo A."/>
            <person name="Pangilinan J."/>
            <person name="Riley R."/>
            <person name="Labutti K."/>
            <person name="Andreopoulos B."/>
            <person name="Lipzen A."/>
            <person name="Chen C."/>
            <person name="Yanf M."/>
            <person name="Daum C."/>
            <person name="Ng V."/>
            <person name="Clum A."/>
            <person name="Steindorff A."/>
            <person name="Ohm R."/>
            <person name="Martin F."/>
            <person name="Silar P."/>
            <person name="Natvig D."/>
            <person name="Lalanne C."/>
            <person name="Gautier V."/>
            <person name="Ament-Velasquez S.L."/>
            <person name="Kruys A."/>
            <person name="Hutchinson M.I."/>
            <person name="Powell A.J."/>
            <person name="Barry K."/>
            <person name="Miller A.N."/>
            <person name="Grigoriev I.V."/>
            <person name="Debuchy R."/>
            <person name="Gladieux P."/>
            <person name="Thoren M.H."/>
            <person name="Johannesson H."/>
        </authorList>
    </citation>
    <scope>NUCLEOTIDE SEQUENCE</scope>
    <source>
        <strain evidence="2">PSN324</strain>
    </source>
</reference>
<proteinExistence type="predicted"/>
<feature type="chain" id="PRO_5043810145" description="Secreted protein" evidence="1">
    <location>
        <begin position="25"/>
        <end position="217"/>
    </location>
</feature>
<accession>A0AAV9HUM3</accession>
<keyword evidence="1" id="KW-0732">Signal</keyword>
<keyword evidence="3" id="KW-1185">Reference proteome</keyword>
<gene>
    <name evidence="2" type="ORF">QBC42DRAFT_294881</name>
</gene>
<evidence type="ECO:0008006" key="4">
    <source>
        <dbReference type="Google" id="ProtNLM"/>
    </source>
</evidence>
<comment type="caution">
    <text evidence="2">The sequence shown here is derived from an EMBL/GenBank/DDBJ whole genome shotgun (WGS) entry which is preliminary data.</text>
</comment>
<feature type="signal peptide" evidence="1">
    <location>
        <begin position="1"/>
        <end position="24"/>
    </location>
</feature>
<dbReference type="AlphaFoldDB" id="A0AAV9HUM3"/>
<dbReference type="Proteomes" id="UP001321749">
    <property type="component" value="Unassembled WGS sequence"/>
</dbReference>
<name>A0AAV9HUM3_9PEZI</name>
<organism evidence="2 3">
    <name type="scientific">Cladorrhinum samala</name>
    <dbReference type="NCBI Taxonomy" id="585594"/>
    <lineage>
        <taxon>Eukaryota</taxon>
        <taxon>Fungi</taxon>
        <taxon>Dikarya</taxon>
        <taxon>Ascomycota</taxon>
        <taxon>Pezizomycotina</taxon>
        <taxon>Sordariomycetes</taxon>
        <taxon>Sordariomycetidae</taxon>
        <taxon>Sordariales</taxon>
        <taxon>Podosporaceae</taxon>
        <taxon>Cladorrhinum</taxon>
    </lineage>
</organism>
<sequence>MVVLRSITASLLAGSLALLAPAAAAPAPASTPEGTSSSQVSPEILKDQAAFWENRFIRDPVTNATVPNPAYGDDAPALGKRNSFNPYGGAECRISAQHYYYPKLTCSPGHGCDDDSYETQELRIVDNKNTGTHFAVFQMDKNKEQYFQLDGHRGWIGKADWTIWQMYGISSAYGRIEGRGGNRNMMGSDYCWYAQGTAWWGDWGDASCTSWCSEFNW</sequence>
<reference evidence="2" key="1">
    <citation type="journal article" date="2023" name="Mol. Phylogenet. Evol.">
        <title>Genome-scale phylogeny and comparative genomics of the fungal order Sordariales.</title>
        <authorList>
            <person name="Hensen N."/>
            <person name="Bonometti L."/>
            <person name="Westerberg I."/>
            <person name="Brannstrom I.O."/>
            <person name="Guillou S."/>
            <person name="Cros-Aarteil S."/>
            <person name="Calhoun S."/>
            <person name="Haridas S."/>
            <person name="Kuo A."/>
            <person name="Mondo S."/>
            <person name="Pangilinan J."/>
            <person name="Riley R."/>
            <person name="LaButti K."/>
            <person name="Andreopoulos B."/>
            <person name="Lipzen A."/>
            <person name="Chen C."/>
            <person name="Yan M."/>
            <person name="Daum C."/>
            <person name="Ng V."/>
            <person name="Clum A."/>
            <person name="Steindorff A."/>
            <person name="Ohm R.A."/>
            <person name="Martin F."/>
            <person name="Silar P."/>
            <person name="Natvig D.O."/>
            <person name="Lalanne C."/>
            <person name="Gautier V."/>
            <person name="Ament-Velasquez S.L."/>
            <person name="Kruys A."/>
            <person name="Hutchinson M.I."/>
            <person name="Powell A.J."/>
            <person name="Barry K."/>
            <person name="Miller A.N."/>
            <person name="Grigoriev I.V."/>
            <person name="Debuchy R."/>
            <person name="Gladieux P."/>
            <person name="Hiltunen Thoren M."/>
            <person name="Johannesson H."/>
        </authorList>
    </citation>
    <scope>NUCLEOTIDE SEQUENCE</scope>
    <source>
        <strain evidence="2">PSN324</strain>
    </source>
</reference>
<dbReference type="EMBL" id="MU864946">
    <property type="protein sequence ID" value="KAK4464605.1"/>
    <property type="molecule type" value="Genomic_DNA"/>
</dbReference>
<evidence type="ECO:0000256" key="1">
    <source>
        <dbReference type="SAM" id="SignalP"/>
    </source>
</evidence>